<reference evidence="1" key="1">
    <citation type="submission" date="2017-08" db="EMBL/GenBank/DDBJ databases">
        <authorList>
            <person name="Polle J.E."/>
            <person name="Barry K."/>
            <person name="Cushman J."/>
            <person name="Schmutz J."/>
            <person name="Tran D."/>
            <person name="Hathwaick L.T."/>
            <person name="Yim W.C."/>
            <person name="Jenkins J."/>
            <person name="Mckie-Krisberg Z.M."/>
            <person name="Prochnik S."/>
            <person name="Lindquist E."/>
            <person name="Dockter R.B."/>
            <person name="Adam C."/>
            <person name="Molina H."/>
            <person name="Bunkerborg J."/>
            <person name="Jin E."/>
            <person name="Buchheim M."/>
            <person name="Magnuson J."/>
        </authorList>
    </citation>
    <scope>NUCLEOTIDE SEQUENCE</scope>
    <source>
        <strain evidence="1">CCAP 19/18</strain>
    </source>
</reference>
<accession>A0ABQ7GDT7</accession>
<evidence type="ECO:0000313" key="2">
    <source>
        <dbReference type="Proteomes" id="UP000815325"/>
    </source>
</evidence>
<protein>
    <submittedName>
        <fullName evidence="1">Uncharacterized protein</fullName>
    </submittedName>
</protein>
<gene>
    <name evidence="1" type="ORF">DUNSADRAFT_11227</name>
</gene>
<dbReference type="EMBL" id="MU069850">
    <property type="protein sequence ID" value="KAF5832769.1"/>
    <property type="molecule type" value="Genomic_DNA"/>
</dbReference>
<dbReference type="Proteomes" id="UP000815325">
    <property type="component" value="Unassembled WGS sequence"/>
</dbReference>
<organism evidence="1 2">
    <name type="scientific">Dunaliella salina</name>
    <name type="common">Green alga</name>
    <name type="synonym">Protococcus salinus</name>
    <dbReference type="NCBI Taxonomy" id="3046"/>
    <lineage>
        <taxon>Eukaryota</taxon>
        <taxon>Viridiplantae</taxon>
        <taxon>Chlorophyta</taxon>
        <taxon>core chlorophytes</taxon>
        <taxon>Chlorophyceae</taxon>
        <taxon>CS clade</taxon>
        <taxon>Chlamydomonadales</taxon>
        <taxon>Dunaliellaceae</taxon>
        <taxon>Dunaliella</taxon>
    </lineage>
</organism>
<keyword evidence="2" id="KW-1185">Reference proteome</keyword>
<evidence type="ECO:0000313" key="1">
    <source>
        <dbReference type="EMBL" id="KAF5832769.1"/>
    </source>
</evidence>
<comment type="caution">
    <text evidence="1">The sequence shown here is derived from an EMBL/GenBank/DDBJ whole genome shotgun (WGS) entry which is preliminary data.</text>
</comment>
<name>A0ABQ7GDT7_DUNSA</name>
<proteinExistence type="predicted"/>
<sequence>MTQLCHKAFQSSAVTSCLESMQAPCRGVSSPEPHLSFARRSILFCFVPDAHFSDDTWIGFVWMLIL</sequence>